<dbReference type="AlphaFoldDB" id="A0A919TZ24"/>
<dbReference type="Proteomes" id="UP000623608">
    <property type="component" value="Unassembled WGS sequence"/>
</dbReference>
<dbReference type="RefSeq" id="WP_203814676.1">
    <property type="nucleotide sequence ID" value="NZ_BOMY01000064.1"/>
</dbReference>
<evidence type="ECO:0000313" key="1">
    <source>
        <dbReference type="EMBL" id="GIF26764.1"/>
    </source>
</evidence>
<comment type="caution">
    <text evidence="1">The sequence shown here is derived from an EMBL/GenBank/DDBJ whole genome shotgun (WGS) entry which is preliminary data.</text>
</comment>
<gene>
    <name evidence="1" type="ORF">Ate02nite_94940</name>
</gene>
<evidence type="ECO:0000313" key="2">
    <source>
        <dbReference type="Proteomes" id="UP000623608"/>
    </source>
</evidence>
<proteinExistence type="predicted"/>
<sequence>MNGTVWVRSCGIRSVPCRRRLHLRRARGRAGRRGVAARRLRPDRPVPDHLPDHRGLINQEAQVLDATDNLYIASGDSSTRRLYIETASKASGWTDWAIRYTSSAVYYSDPLIDHQRLKSLGVMSIFAPRYGGGQIDVKDWRSQRLGGRRHGGTSQQDNQHGNASIATAVLASIPATLLLIVAQRYVTAGGDRRQGLTDPAQKTGRTP</sequence>
<dbReference type="EMBL" id="BOMY01000064">
    <property type="protein sequence ID" value="GIF26764.1"/>
    <property type="molecule type" value="Genomic_DNA"/>
</dbReference>
<name>A0A919TZ24_9ACTN</name>
<accession>A0A919TZ24</accession>
<organism evidence="1 2">
    <name type="scientific">Paractinoplanes tereljensis</name>
    <dbReference type="NCBI Taxonomy" id="571912"/>
    <lineage>
        <taxon>Bacteria</taxon>
        <taxon>Bacillati</taxon>
        <taxon>Actinomycetota</taxon>
        <taxon>Actinomycetes</taxon>
        <taxon>Micromonosporales</taxon>
        <taxon>Micromonosporaceae</taxon>
        <taxon>Paractinoplanes</taxon>
    </lineage>
</organism>
<keyword evidence="2" id="KW-1185">Reference proteome</keyword>
<reference evidence="1" key="1">
    <citation type="submission" date="2021-01" db="EMBL/GenBank/DDBJ databases">
        <title>Whole genome shotgun sequence of Actinoplanes tereljensis NBRC 105297.</title>
        <authorList>
            <person name="Komaki H."/>
            <person name="Tamura T."/>
        </authorList>
    </citation>
    <scope>NUCLEOTIDE SEQUENCE</scope>
    <source>
        <strain evidence="1">NBRC 105297</strain>
    </source>
</reference>
<protein>
    <submittedName>
        <fullName evidence="1">Uncharacterized protein</fullName>
    </submittedName>
</protein>